<dbReference type="EMBL" id="CP011367">
    <property type="protein sequence ID" value="AKJ95637.1"/>
    <property type="molecule type" value="Genomic_DNA"/>
</dbReference>
<dbReference type="PANTHER" id="PTHR13696:SF96">
    <property type="entry name" value="COBQ_COBB_MIND_PARA NUCLEOTIDE BINDING DOMAIN-CONTAINING PROTEIN"/>
    <property type="match status" value="1"/>
</dbReference>
<name>A0A0G3G841_9GAMM</name>
<dbReference type="Pfam" id="PF01656">
    <property type="entry name" value="CbiA"/>
    <property type="match status" value="1"/>
</dbReference>
<dbReference type="KEGG" id="tvr:TVD_09820"/>
<dbReference type="PANTHER" id="PTHR13696">
    <property type="entry name" value="P-LOOP CONTAINING NUCLEOSIDE TRIPHOSPHATE HYDROLASE"/>
    <property type="match status" value="1"/>
</dbReference>
<dbReference type="RefSeq" id="WP_018168533.1">
    <property type="nucleotide sequence ID" value="NZ_CP011367.1"/>
</dbReference>
<dbReference type="SUPFAM" id="SSF52540">
    <property type="entry name" value="P-loop containing nucleoside triphosphate hydrolases"/>
    <property type="match status" value="1"/>
</dbReference>
<dbReference type="CDD" id="cd02042">
    <property type="entry name" value="ParAB_family"/>
    <property type="match status" value="1"/>
</dbReference>
<dbReference type="Proteomes" id="UP000064201">
    <property type="component" value="Chromosome"/>
</dbReference>
<feature type="domain" description="CobQ/CobB/MinD/ParA nucleotide binding" evidence="1">
    <location>
        <begin position="4"/>
        <end position="184"/>
    </location>
</feature>
<dbReference type="OrthoDB" id="69313at2"/>
<evidence type="ECO:0000259" key="1">
    <source>
        <dbReference type="Pfam" id="PF01656"/>
    </source>
</evidence>
<gene>
    <name evidence="2" type="ORF">TVD_09820</name>
</gene>
<dbReference type="AlphaFoldDB" id="A0A0G3G841"/>
<dbReference type="PATRIC" id="fig|106634.4.peg.2013"/>
<dbReference type="InterPro" id="IPR027417">
    <property type="entry name" value="P-loop_NTPase"/>
</dbReference>
<evidence type="ECO:0000313" key="2">
    <source>
        <dbReference type="EMBL" id="AKJ95637.1"/>
    </source>
</evidence>
<dbReference type="InterPro" id="IPR050678">
    <property type="entry name" value="DNA_Partitioning_ATPase"/>
</dbReference>
<dbReference type="STRING" id="106634.TVD_09820"/>
<proteinExistence type="predicted"/>
<sequence length="214" mass="23920">MQTVVANLKGGTGKSTVAFNLALWLLEGRRRALTVDLDPQRTLSDVLEVRHEEGYEPALDGVSDLDAVRSRTGDYDEVLIDVGASDMASLMTAVEGADRVLIPVPPSQADVWSTYRFVQRIQEQRGSRDRPEILAFINRADTHQAVRETDETHEALQQIEGVRLLKPRLKQRMAFRRSFSEGLSVRELEPRGKAAAELGALAVALFGRNRRKKQ</sequence>
<evidence type="ECO:0000313" key="3">
    <source>
        <dbReference type="Proteomes" id="UP000064201"/>
    </source>
</evidence>
<organism evidence="2 3">
    <name type="scientific">Thioalkalivibrio versutus</name>
    <dbReference type="NCBI Taxonomy" id="106634"/>
    <lineage>
        <taxon>Bacteria</taxon>
        <taxon>Pseudomonadati</taxon>
        <taxon>Pseudomonadota</taxon>
        <taxon>Gammaproteobacteria</taxon>
        <taxon>Chromatiales</taxon>
        <taxon>Ectothiorhodospiraceae</taxon>
        <taxon>Thioalkalivibrio</taxon>
    </lineage>
</organism>
<dbReference type="Gene3D" id="3.40.50.300">
    <property type="entry name" value="P-loop containing nucleotide triphosphate hydrolases"/>
    <property type="match status" value="1"/>
</dbReference>
<protein>
    <submittedName>
        <fullName evidence="2">Chromosome partitioning protein</fullName>
    </submittedName>
</protein>
<dbReference type="InterPro" id="IPR002586">
    <property type="entry name" value="CobQ/CobB/MinD/ParA_Nub-bd_dom"/>
</dbReference>
<dbReference type="PIRSF" id="PIRSF009320">
    <property type="entry name" value="Nuc_binding_HP_1000"/>
    <property type="match status" value="1"/>
</dbReference>
<keyword evidence="3" id="KW-1185">Reference proteome</keyword>
<accession>A0A0G3G841</accession>
<reference evidence="2 3" key="1">
    <citation type="submission" date="2015-04" db="EMBL/GenBank/DDBJ databases">
        <title>Complete Sequence for the Genome of the Thioalkalivibrio versutus D301.</title>
        <authorList>
            <person name="Mu T."/>
            <person name="Zhou J."/>
            <person name="Xu X."/>
        </authorList>
    </citation>
    <scope>NUCLEOTIDE SEQUENCE [LARGE SCALE GENOMIC DNA]</scope>
    <source>
        <strain evidence="2 3">D301</strain>
    </source>
</reference>